<organism evidence="1">
    <name type="scientific">Tanacetum cinerariifolium</name>
    <name type="common">Dalmatian daisy</name>
    <name type="synonym">Chrysanthemum cinerariifolium</name>
    <dbReference type="NCBI Taxonomy" id="118510"/>
    <lineage>
        <taxon>Eukaryota</taxon>
        <taxon>Viridiplantae</taxon>
        <taxon>Streptophyta</taxon>
        <taxon>Embryophyta</taxon>
        <taxon>Tracheophyta</taxon>
        <taxon>Spermatophyta</taxon>
        <taxon>Magnoliopsida</taxon>
        <taxon>eudicotyledons</taxon>
        <taxon>Gunneridae</taxon>
        <taxon>Pentapetalae</taxon>
        <taxon>asterids</taxon>
        <taxon>campanulids</taxon>
        <taxon>Asterales</taxon>
        <taxon>Asteraceae</taxon>
        <taxon>Asteroideae</taxon>
        <taxon>Anthemideae</taxon>
        <taxon>Anthemidinae</taxon>
        <taxon>Tanacetum</taxon>
    </lineage>
</organism>
<feature type="non-terminal residue" evidence="1">
    <location>
        <position position="1"/>
    </location>
</feature>
<dbReference type="EMBL" id="BKCJ010306479">
    <property type="protein sequence ID" value="GEZ65911.1"/>
    <property type="molecule type" value="Genomic_DNA"/>
</dbReference>
<protein>
    <submittedName>
        <fullName evidence="1">FMN-binding split barrel</fullName>
    </submittedName>
</protein>
<comment type="caution">
    <text evidence="1">The sequence shown here is derived from an EMBL/GenBank/DDBJ whole genome shotgun (WGS) entry which is preliminary data.</text>
</comment>
<reference evidence="1" key="1">
    <citation type="journal article" date="2019" name="Sci. Rep.">
        <title>Draft genome of Tanacetum cinerariifolium, the natural source of mosquito coil.</title>
        <authorList>
            <person name="Yamashiro T."/>
            <person name="Shiraishi A."/>
            <person name="Satake H."/>
            <person name="Nakayama K."/>
        </authorList>
    </citation>
    <scope>NUCLEOTIDE SEQUENCE</scope>
</reference>
<proteinExistence type="predicted"/>
<name>A0A699IL19_TANCI</name>
<accession>A0A699IL19</accession>
<dbReference type="AlphaFoldDB" id="A0A699IL19"/>
<sequence>IGIKIPPIVCGLTRRSVIDEWGSFAVTSPLSGSLASLLQSLKKIQPPNRVALIGEVVPLGDKKV</sequence>
<evidence type="ECO:0000313" key="1">
    <source>
        <dbReference type="EMBL" id="GEZ65911.1"/>
    </source>
</evidence>
<gene>
    <name evidence="1" type="ORF">Tci_537884</name>
</gene>